<dbReference type="Pfam" id="PF08022">
    <property type="entry name" value="FAD_binding_8"/>
    <property type="match status" value="1"/>
</dbReference>
<dbReference type="SUPFAM" id="SSF52343">
    <property type="entry name" value="Ferredoxin reductase-like, C-terminal NADP-linked domain"/>
    <property type="match status" value="1"/>
</dbReference>
<keyword evidence="6 11" id="KW-1133">Transmembrane helix</keyword>
<dbReference type="CDD" id="cd06186">
    <property type="entry name" value="NOX_Duox_like_FAD_NADP"/>
    <property type="match status" value="1"/>
</dbReference>
<feature type="transmembrane region" description="Helical" evidence="11">
    <location>
        <begin position="25"/>
        <end position="53"/>
    </location>
</feature>
<evidence type="ECO:0000256" key="2">
    <source>
        <dbReference type="ARBA" id="ARBA00006278"/>
    </source>
</evidence>
<dbReference type="SFLD" id="SFLDG01168">
    <property type="entry name" value="Ferric_reductase_subgroup_(FRE"/>
    <property type="match status" value="1"/>
</dbReference>
<dbReference type="InterPro" id="IPR051410">
    <property type="entry name" value="Ferric/Cupric_Reductase"/>
</dbReference>
<dbReference type="EMBL" id="CDHN01000004">
    <property type="protein sequence ID" value="CEJ91903.1"/>
    <property type="molecule type" value="Genomic_DNA"/>
</dbReference>
<evidence type="ECO:0000256" key="4">
    <source>
        <dbReference type="ARBA" id="ARBA00022692"/>
    </source>
</evidence>
<dbReference type="Proteomes" id="UP000039046">
    <property type="component" value="Unassembled WGS sequence"/>
</dbReference>
<organism evidence="13 14">
    <name type="scientific">[Torrubiella] hemipterigena</name>
    <dbReference type="NCBI Taxonomy" id="1531966"/>
    <lineage>
        <taxon>Eukaryota</taxon>
        <taxon>Fungi</taxon>
        <taxon>Dikarya</taxon>
        <taxon>Ascomycota</taxon>
        <taxon>Pezizomycotina</taxon>
        <taxon>Sordariomycetes</taxon>
        <taxon>Hypocreomycetidae</taxon>
        <taxon>Hypocreales</taxon>
        <taxon>Clavicipitaceae</taxon>
        <taxon>Clavicipitaceae incertae sedis</taxon>
        <taxon>'Torrubiella' clade</taxon>
    </lineage>
</organism>
<dbReference type="GO" id="GO:0000293">
    <property type="term" value="F:ferric-chelate reductase activity"/>
    <property type="evidence" value="ECO:0007669"/>
    <property type="project" value="UniProtKB-ARBA"/>
</dbReference>
<dbReference type="PANTHER" id="PTHR32361">
    <property type="entry name" value="FERRIC/CUPRIC REDUCTASE TRANSMEMBRANE COMPONENT"/>
    <property type="match status" value="1"/>
</dbReference>
<protein>
    <recommendedName>
        <fullName evidence="12">FAD-binding FR-type domain-containing protein</fullName>
    </recommendedName>
</protein>
<keyword evidence="5" id="KW-0249">Electron transport</keyword>
<dbReference type="Gene3D" id="3.40.50.80">
    <property type="entry name" value="Nucleotide-binding domain of ferredoxin-NADP reductase (FNR) module"/>
    <property type="match status" value="1"/>
</dbReference>
<dbReference type="Pfam" id="PF08030">
    <property type="entry name" value="NAD_binding_6"/>
    <property type="match status" value="1"/>
</dbReference>
<evidence type="ECO:0000313" key="14">
    <source>
        <dbReference type="Proteomes" id="UP000039046"/>
    </source>
</evidence>
<keyword evidence="4 11" id="KW-0812">Transmembrane</keyword>
<comment type="subcellular location">
    <subcellularLocation>
        <location evidence="1">Membrane</location>
        <topology evidence="1">Multi-pass membrane protein</topology>
    </subcellularLocation>
</comment>
<evidence type="ECO:0000256" key="6">
    <source>
        <dbReference type="ARBA" id="ARBA00022989"/>
    </source>
</evidence>
<dbReference type="STRING" id="1531966.A0A0A1TLX5"/>
<dbReference type="InterPro" id="IPR039261">
    <property type="entry name" value="FNR_nucleotide-bd"/>
</dbReference>
<dbReference type="InterPro" id="IPR013112">
    <property type="entry name" value="FAD-bd_8"/>
</dbReference>
<evidence type="ECO:0000256" key="11">
    <source>
        <dbReference type="SAM" id="Phobius"/>
    </source>
</evidence>
<comment type="similarity">
    <text evidence="2">Belongs to the ferric reductase (FRE) family.</text>
</comment>
<dbReference type="PROSITE" id="PS51384">
    <property type="entry name" value="FAD_FR"/>
    <property type="match status" value="1"/>
</dbReference>
<evidence type="ECO:0000313" key="13">
    <source>
        <dbReference type="EMBL" id="CEJ91903.1"/>
    </source>
</evidence>
<feature type="transmembrane region" description="Helical" evidence="11">
    <location>
        <begin position="216"/>
        <end position="233"/>
    </location>
</feature>
<name>A0A0A1TLX5_9HYPO</name>
<dbReference type="OrthoDB" id="10006946at2759"/>
<sequence>MGWSYSFDPISKEDKHLRRLALDRYALIGFASSFAPLIAALLVRGVLALLAYYNARNNPDSQGGRYAEIPTSPAIKAQRFTTQGKLAASWRKLVWWMQDDVQVAGTSWGQKGDWLIGSIWTVWLLSLSVIGTGTDYFHLTKRFGMIAISQFPMQYILALKPFNLAGFAFASSHEEVNRYHRLLGRIVYGLVLLHMAFYLAYFLYANIVLKKLAEPIVFWGVLAAILFSSLMGTTMRAIRDFSYRIFFLVHVVAAFAIPMLIFFHAHHAQRYVLIIPLVLFFADAGYRRFSGLTRQSTVEAIPGTNLLKLTVHMPKEKLEAYKAVPGSHVYLSLPAEARGIEKARGNLALLFECLFNPFTVAAVTEENQSLVLVVRTNRGPMTTALSRLSESQSTRDTQLTIDGPYGSMKHHLPSLLASGANRILLIAGGVGATFITPLYAHLAEALPMARIQMIWAMRTAGEATWTVTTTEKSLLEDPRLQLYLTGDISGTQTTSHTDAADDAEIELRPMNSSRHGRRGLTAQHNRRRPDLQKLIDDAFTLTREETVAVIVCGPESMAQDARRHIRPWVMKGRSVWWHNETFAW</sequence>
<keyword evidence="10" id="KW-0325">Glycoprotein</keyword>
<dbReference type="AlphaFoldDB" id="A0A0A1TLX5"/>
<dbReference type="GO" id="GO:0015677">
    <property type="term" value="P:copper ion import"/>
    <property type="evidence" value="ECO:0007669"/>
    <property type="project" value="TreeGrafter"/>
</dbReference>
<dbReference type="GO" id="GO:0006826">
    <property type="term" value="P:iron ion transport"/>
    <property type="evidence" value="ECO:0007669"/>
    <property type="project" value="TreeGrafter"/>
</dbReference>
<accession>A0A0A1TLX5</accession>
<gene>
    <name evidence="13" type="ORF">VHEMI07586</name>
</gene>
<evidence type="ECO:0000259" key="12">
    <source>
        <dbReference type="PROSITE" id="PS51384"/>
    </source>
</evidence>
<keyword evidence="7" id="KW-0560">Oxidoreductase</keyword>
<dbReference type="Pfam" id="PF01794">
    <property type="entry name" value="Ferric_reduct"/>
    <property type="match status" value="1"/>
</dbReference>
<evidence type="ECO:0000256" key="7">
    <source>
        <dbReference type="ARBA" id="ARBA00023002"/>
    </source>
</evidence>
<evidence type="ECO:0000256" key="10">
    <source>
        <dbReference type="ARBA" id="ARBA00023180"/>
    </source>
</evidence>
<dbReference type="PANTHER" id="PTHR32361:SF9">
    <property type="entry name" value="FERRIC REDUCTASE TRANSMEMBRANE COMPONENT 3-RELATED"/>
    <property type="match status" value="1"/>
</dbReference>
<keyword evidence="9 11" id="KW-0472">Membrane</keyword>
<dbReference type="GO" id="GO:0006879">
    <property type="term" value="P:intracellular iron ion homeostasis"/>
    <property type="evidence" value="ECO:0007669"/>
    <property type="project" value="TreeGrafter"/>
</dbReference>
<keyword evidence="3" id="KW-0813">Transport</keyword>
<feature type="transmembrane region" description="Helical" evidence="11">
    <location>
        <begin position="245"/>
        <end position="263"/>
    </location>
</feature>
<feature type="transmembrane region" description="Helical" evidence="11">
    <location>
        <begin position="114"/>
        <end position="137"/>
    </location>
</feature>
<reference evidence="13 14" key="1">
    <citation type="journal article" date="2015" name="Genome Announc.">
        <title>Draft Genome Sequence and Gene Annotation of the Entomopathogenic Fungus Verticillium hemipterigenum.</title>
        <authorList>
            <person name="Horn F."/>
            <person name="Habel A."/>
            <person name="Scharf D.H."/>
            <person name="Dworschak J."/>
            <person name="Brakhage A.A."/>
            <person name="Guthke R."/>
            <person name="Hertweck C."/>
            <person name="Linde J."/>
        </authorList>
    </citation>
    <scope>NUCLEOTIDE SEQUENCE [LARGE SCALE GENOMIC DNA]</scope>
</reference>
<dbReference type="InterPro" id="IPR013130">
    <property type="entry name" value="Fe3_Rdtase_TM_dom"/>
</dbReference>
<dbReference type="HOGENOM" id="CLU_019268_1_0_1"/>
<keyword evidence="8" id="KW-0406">Ion transport</keyword>
<dbReference type="GO" id="GO:0005886">
    <property type="term" value="C:plasma membrane"/>
    <property type="evidence" value="ECO:0007669"/>
    <property type="project" value="TreeGrafter"/>
</dbReference>
<evidence type="ECO:0000256" key="9">
    <source>
        <dbReference type="ARBA" id="ARBA00023136"/>
    </source>
</evidence>
<keyword evidence="14" id="KW-1185">Reference proteome</keyword>
<evidence type="ECO:0000256" key="1">
    <source>
        <dbReference type="ARBA" id="ARBA00004141"/>
    </source>
</evidence>
<evidence type="ECO:0000256" key="3">
    <source>
        <dbReference type="ARBA" id="ARBA00022448"/>
    </source>
</evidence>
<feature type="transmembrane region" description="Helical" evidence="11">
    <location>
        <begin position="186"/>
        <end position="204"/>
    </location>
</feature>
<evidence type="ECO:0000256" key="5">
    <source>
        <dbReference type="ARBA" id="ARBA00022982"/>
    </source>
</evidence>
<dbReference type="InterPro" id="IPR017927">
    <property type="entry name" value="FAD-bd_FR_type"/>
</dbReference>
<proteinExistence type="inferred from homology"/>
<dbReference type="InterPro" id="IPR013121">
    <property type="entry name" value="Fe_red_NAD-bd_6"/>
</dbReference>
<dbReference type="SFLD" id="SFLDS00052">
    <property type="entry name" value="Ferric_Reductase_Domain"/>
    <property type="match status" value="1"/>
</dbReference>
<feature type="domain" description="FAD-binding FR-type" evidence="12">
    <location>
        <begin position="244"/>
        <end position="411"/>
    </location>
</feature>
<evidence type="ECO:0000256" key="8">
    <source>
        <dbReference type="ARBA" id="ARBA00023065"/>
    </source>
</evidence>